<dbReference type="GO" id="GO:0005634">
    <property type="term" value="C:nucleus"/>
    <property type="evidence" value="ECO:0007669"/>
    <property type="project" value="UniProtKB-SubCell"/>
</dbReference>
<dbReference type="Pfam" id="PF00010">
    <property type="entry name" value="HLH"/>
    <property type="match status" value="1"/>
</dbReference>
<evidence type="ECO:0000256" key="28">
    <source>
        <dbReference type="ARBA" id="ARBA00049702"/>
    </source>
</evidence>
<keyword evidence="14" id="KW-0238">DNA-binding</keyword>
<evidence type="ECO:0000256" key="2">
    <source>
        <dbReference type="ARBA" id="ARBA00004477"/>
    </source>
</evidence>
<evidence type="ECO:0000256" key="13">
    <source>
        <dbReference type="ARBA" id="ARBA00023098"/>
    </source>
</evidence>
<name>A0A9D3QGL7_MEGAT</name>
<evidence type="ECO:0000313" key="32">
    <source>
        <dbReference type="Proteomes" id="UP001046870"/>
    </source>
</evidence>
<evidence type="ECO:0000256" key="27">
    <source>
        <dbReference type="ARBA" id="ARBA00047005"/>
    </source>
</evidence>
<keyword evidence="13" id="KW-0443">Lipid metabolism</keyword>
<dbReference type="SMART" id="SM00353">
    <property type="entry name" value="HLH"/>
    <property type="match status" value="1"/>
</dbReference>
<evidence type="ECO:0000256" key="12">
    <source>
        <dbReference type="ARBA" id="ARBA00023034"/>
    </source>
</evidence>
<keyword evidence="20" id="KW-0539">Nucleus</keyword>
<keyword evidence="11" id="KW-0805">Transcription regulation</keyword>
<evidence type="ECO:0000256" key="8">
    <source>
        <dbReference type="ARBA" id="ARBA00022824"/>
    </source>
</evidence>
<evidence type="ECO:0000256" key="7">
    <source>
        <dbReference type="ARBA" id="ARBA00022692"/>
    </source>
</evidence>
<evidence type="ECO:0000256" key="17">
    <source>
        <dbReference type="ARBA" id="ARBA00023163"/>
    </source>
</evidence>
<keyword evidence="5" id="KW-0153">Cholesterol metabolism</keyword>
<keyword evidence="17" id="KW-0804">Transcription</keyword>
<dbReference type="OrthoDB" id="2133190at2759"/>
<feature type="domain" description="BHLH" evidence="30">
    <location>
        <begin position="370"/>
        <end position="420"/>
    </location>
</feature>
<feature type="region of interest" description="Disordered" evidence="29">
    <location>
        <begin position="120"/>
        <end position="272"/>
    </location>
</feature>
<comment type="subunit">
    <text evidence="28">Forms a tight complex with SCAP, the SCAP-SREBP complex, in the endoplasmic reticulum membrane and the Golgi apparatus. Interacts with PAQR3; the interaction anchors the SCAP-SREBP complex to the Golgi apparatus in low cholesterol conditions.</text>
</comment>
<evidence type="ECO:0000256" key="6">
    <source>
        <dbReference type="ARBA" id="ARBA00022553"/>
    </source>
</evidence>
<dbReference type="CDD" id="cd18921">
    <property type="entry name" value="bHLHzip_SREBP1"/>
    <property type="match status" value="1"/>
</dbReference>
<comment type="function">
    <text evidence="25">Precursor of the transcription factor form (Processed sterol regulatory element-binding protein 1), which is embedded in the endoplasmic reticulum membrane. Low sterol concentrations promote processing of this form, releasing the transcription factor form that translocates into the nucleus and activates transcription of genes involved in cholesterol biosynthesis and lipid homeostasis.</text>
</comment>
<dbReference type="GO" id="GO:0000139">
    <property type="term" value="C:Golgi membrane"/>
    <property type="evidence" value="ECO:0007669"/>
    <property type="project" value="UniProtKB-SubCell"/>
</dbReference>
<evidence type="ECO:0000256" key="1">
    <source>
        <dbReference type="ARBA" id="ARBA00004123"/>
    </source>
</evidence>
<evidence type="ECO:0000256" key="22">
    <source>
        <dbReference type="ARBA" id="ARBA00038460"/>
    </source>
</evidence>
<keyword evidence="16" id="KW-0010">Activator</keyword>
<dbReference type="GO" id="GO:0005789">
    <property type="term" value="C:endoplasmic reticulum membrane"/>
    <property type="evidence" value="ECO:0007669"/>
    <property type="project" value="UniProtKB-SubCell"/>
</dbReference>
<gene>
    <name evidence="31" type="ORF">MATL_G00008160</name>
</gene>
<feature type="compositionally biased region" description="Polar residues" evidence="29">
    <location>
        <begin position="120"/>
        <end position="134"/>
    </location>
</feature>
<dbReference type="SUPFAM" id="SSF47459">
    <property type="entry name" value="HLH, helix-loop-helix DNA-binding domain"/>
    <property type="match status" value="1"/>
</dbReference>
<comment type="function">
    <text evidence="26">Key transcription factor that regulates expression of genes involved in cholesterol biosynthesis and lipid homeostasis. Binds to the sterol regulatory element 1 (SRE-1) (5'-ATCACCCCAC-3'). Has dual sequence specificity binding to both an E-box motif (5'-ATCACGTGA-3') and to SRE-1 (5'-ATCACCCCAC-3'). Regulates the promoters of genes involved in cholesterol biosynthesis and the LDL receptor (LDLR) pathway of sterol regulation.</text>
</comment>
<feature type="compositionally biased region" description="Low complexity" evidence="29">
    <location>
        <begin position="254"/>
        <end position="272"/>
    </location>
</feature>
<evidence type="ECO:0000256" key="24">
    <source>
        <dbReference type="ARBA" id="ARBA00042215"/>
    </source>
</evidence>
<dbReference type="EMBL" id="JAFDVH010000001">
    <property type="protein sequence ID" value="KAG7491824.1"/>
    <property type="molecule type" value="Genomic_DNA"/>
</dbReference>
<evidence type="ECO:0000256" key="20">
    <source>
        <dbReference type="ARBA" id="ARBA00023242"/>
    </source>
</evidence>
<proteinExistence type="inferred from homology"/>
<evidence type="ECO:0000256" key="10">
    <source>
        <dbReference type="ARBA" id="ARBA00022989"/>
    </source>
</evidence>
<keyword evidence="32" id="KW-1185">Reference proteome</keyword>
<comment type="subcellular location">
    <subcellularLocation>
        <location evidence="3">Cytoplasmic vesicle</location>
        <location evidence="3">COPII-coated vesicle membrane</location>
        <topology evidence="3">Multi-pass membrane protein</topology>
    </subcellularLocation>
    <subcellularLocation>
        <location evidence="2">Endoplasmic reticulum membrane</location>
        <topology evidence="2">Multi-pass membrane protein</topology>
    </subcellularLocation>
    <subcellularLocation>
        <location evidence="4">Golgi apparatus membrane</location>
        <topology evidence="4">Multi-pass membrane protein</topology>
    </subcellularLocation>
    <subcellularLocation>
        <location evidence="1">Nucleus</location>
    </subcellularLocation>
</comment>
<evidence type="ECO:0000256" key="16">
    <source>
        <dbReference type="ARBA" id="ARBA00023159"/>
    </source>
</evidence>
<evidence type="ECO:0000256" key="15">
    <source>
        <dbReference type="ARBA" id="ARBA00023136"/>
    </source>
</evidence>
<keyword evidence="10" id="KW-1133">Transmembrane helix</keyword>
<feature type="compositionally biased region" description="Polar residues" evidence="29">
    <location>
        <begin position="229"/>
        <end position="253"/>
    </location>
</feature>
<dbReference type="PROSITE" id="PS50888">
    <property type="entry name" value="BHLH"/>
    <property type="match status" value="1"/>
</dbReference>
<evidence type="ECO:0000256" key="4">
    <source>
        <dbReference type="ARBA" id="ARBA00004653"/>
    </source>
</evidence>
<dbReference type="InterPro" id="IPR036638">
    <property type="entry name" value="HLH_DNA-bd_sf"/>
</dbReference>
<dbReference type="GO" id="GO:0000978">
    <property type="term" value="F:RNA polymerase II cis-regulatory region sequence-specific DNA binding"/>
    <property type="evidence" value="ECO:0007669"/>
    <property type="project" value="TreeGrafter"/>
</dbReference>
<dbReference type="PANTHER" id="PTHR46062:SF2">
    <property type="entry name" value="STEROL REGULATORY ELEMENT-BINDING PROTEIN 1"/>
    <property type="match status" value="1"/>
</dbReference>
<keyword evidence="9" id="KW-0832">Ubl conjugation</keyword>
<evidence type="ECO:0000256" key="9">
    <source>
        <dbReference type="ARBA" id="ARBA00022843"/>
    </source>
</evidence>
<dbReference type="InterPro" id="IPR011598">
    <property type="entry name" value="bHLH_dom"/>
</dbReference>
<evidence type="ECO:0000256" key="21">
    <source>
        <dbReference type="ARBA" id="ARBA00023329"/>
    </source>
</evidence>
<feature type="compositionally biased region" description="Low complexity" evidence="29">
    <location>
        <begin position="169"/>
        <end position="197"/>
    </location>
</feature>
<evidence type="ECO:0000256" key="18">
    <source>
        <dbReference type="ARBA" id="ARBA00023166"/>
    </source>
</evidence>
<protein>
    <recommendedName>
        <fullName evidence="23">Sterol regulatory element-binding protein 1</fullName>
    </recommendedName>
    <alternativeName>
        <fullName evidence="24">Sterol regulatory element-binding transcription factor 1</fullName>
    </alternativeName>
</protein>
<dbReference type="Gene3D" id="4.10.280.10">
    <property type="entry name" value="Helix-loop-helix DNA-binding domain"/>
    <property type="match status" value="1"/>
</dbReference>
<keyword evidence="19" id="KW-0753">Steroid metabolism</keyword>
<dbReference type="Proteomes" id="UP001046870">
    <property type="component" value="Chromosome 1"/>
</dbReference>
<comment type="similarity">
    <text evidence="22">Belongs to the SREBP family.</text>
</comment>
<evidence type="ECO:0000259" key="30">
    <source>
        <dbReference type="PROSITE" id="PS50888"/>
    </source>
</evidence>
<keyword evidence="18" id="KW-1207">Sterol metabolism</keyword>
<evidence type="ECO:0000256" key="29">
    <source>
        <dbReference type="SAM" id="MobiDB-lite"/>
    </source>
</evidence>
<dbReference type="GO" id="GO:0008203">
    <property type="term" value="P:cholesterol metabolic process"/>
    <property type="evidence" value="ECO:0007669"/>
    <property type="project" value="UniProtKB-KW"/>
</dbReference>
<evidence type="ECO:0000256" key="3">
    <source>
        <dbReference type="ARBA" id="ARBA00004557"/>
    </source>
</evidence>
<dbReference type="AlphaFoldDB" id="A0A9D3QGL7"/>
<dbReference type="GO" id="GO:0046983">
    <property type="term" value="F:protein dimerization activity"/>
    <property type="evidence" value="ECO:0007669"/>
    <property type="project" value="InterPro"/>
</dbReference>
<evidence type="ECO:0000256" key="23">
    <source>
        <dbReference type="ARBA" id="ARBA00039749"/>
    </source>
</evidence>
<evidence type="ECO:0000313" key="31">
    <source>
        <dbReference type="EMBL" id="KAG7491824.1"/>
    </source>
</evidence>
<keyword evidence="6" id="KW-0597">Phosphoprotein</keyword>
<evidence type="ECO:0000256" key="5">
    <source>
        <dbReference type="ARBA" id="ARBA00022548"/>
    </source>
</evidence>
<keyword evidence="8" id="KW-0256">Endoplasmic reticulum</keyword>
<dbReference type="GO" id="GO:0012507">
    <property type="term" value="C:ER to Golgi transport vesicle membrane"/>
    <property type="evidence" value="ECO:0007669"/>
    <property type="project" value="UniProtKB-SubCell"/>
</dbReference>
<feature type="compositionally biased region" description="Low complexity" evidence="29">
    <location>
        <begin position="65"/>
        <end position="86"/>
    </location>
</feature>
<evidence type="ECO:0000256" key="11">
    <source>
        <dbReference type="ARBA" id="ARBA00023015"/>
    </source>
</evidence>
<evidence type="ECO:0000256" key="26">
    <source>
        <dbReference type="ARBA" id="ARBA00045371"/>
    </source>
</evidence>
<keyword evidence="12" id="KW-0333">Golgi apparatus</keyword>
<dbReference type="GO" id="GO:0000981">
    <property type="term" value="F:DNA-binding transcription factor activity, RNA polymerase II-specific"/>
    <property type="evidence" value="ECO:0007669"/>
    <property type="project" value="TreeGrafter"/>
</dbReference>
<dbReference type="FunFam" id="4.10.280.10:FF:000016">
    <property type="entry name" value="Sterol regulatory element-binding transcription factor 1"/>
    <property type="match status" value="1"/>
</dbReference>
<comment type="caution">
    <text evidence="31">The sequence shown here is derived from an EMBL/GenBank/DDBJ whole genome shotgun (WGS) entry which is preliminary data.</text>
</comment>
<dbReference type="PANTHER" id="PTHR46062">
    <property type="entry name" value="STEROL REGULATORY ELEMENT-BINDING PROTEIN"/>
    <property type="match status" value="1"/>
</dbReference>
<comment type="subunit">
    <text evidence="27">Efficient DNA binding of the soluble transcription factor fragment requires dimerization with another bHLH protein. Interacts with CEBPA, the interaction produces a transcriptional synergy. Interacts with LMNA.</text>
</comment>
<evidence type="ECO:0000256" key="14">
    <source>
        <dbReference type="ARBA" id="ARBA00023125"/>
    </source>
</evidence>
<keyword evidence="21" id="KW-0968">Cytoplasmic vesicle</keyword>
<keyword evidence="7" id="KW-0812">Transmembrane</keyword>
<evidence type="ECO:0000256" key="19">
    <source>
        <dbReference type="ARBA" id="ARBA00023221"/>
    </source>
</evidence>
<reference evidence="31" key="1">
    <citation type="submission" date="2021-01" db="EMBL/GenBank/DDBJ databases">
        <authorList>
            <person name="Zahm M."/>
            <person name="Roques C."/>
            <person name="Cabau C."/>
            <person name="Klopp C."/>
            <person name="Donnadieu C."/>
            <person name="Jouanno E."/>
            <person name="Lampietro C."/>
            <person name="Louis A."/>
            <person name="Herpin A."/>
            <person name="Echchiki A."/>
            <person name="Berthelot C."/>
            <person name="Parey E."/>
            <person name="Roest-Crollius H."/>
            <person name="Braasch I."/>
            <person name="Postlethwait J."/>
            <person name="Bobe J."/>
            <person name="Montfort J."/>
            <person name="Bouchez O."/>
            <person name="Begum T."/>
            <person name="Mejri S."/>
            <person name="Adams A."/>
            <person name="Chen W.-J."/>
            <person name="Guiguen Y."/>
        </authorList>
    </citation>
    <scope>NUCLEOTIDE SEQUENCE</scope>
    <source>
        <strain evidence="31">YG-15Mar2019-1</strain>
        <tissue evidence="31">Brain</tissue>
    </source>
</reference>
<sequence>MNNLNDRLLDTLDPNVSLNDPSDIDTTLLNDIDDMLQLINNQDTEFVSIFDHHQYVGSASAMDHSSPFPSVPSSSSSPLRATSSTPHLDALLGDPPAQSLPPGKMYQAPVFAQPHLPQMSASTLQPAPSPAQENLESRQPKPQQAPAALHHPSQAALPHPAAGMTSGFSSSPQALIASPAPQQQQLQQQPQPLQQQPQQPPQPQQTQQPQSLINYSSHNGYAAAHHGGSVQSFPSQPASRPHTQQMAIQTQVPSLQTQALTASSSTPPTQTISPHIQQVPVFLQPQFIKANSVLLTALKPEAGTMVNSVNSPSISTLATSTAPVQTTSIQALMSGGTILTTVPVVVDAEKLPINRITVSGKPSGLPNRGEKRTAHNAIEKRYRSSINDKIIELKDLVAGTEAKLNKSSVLRKAIEYIRYLQQSNQKLKQENMALRMAAQKNKSLKDLVSMEVEDLGCDVKTELPTPPPSDAGSPLLNSPFSHCNSDFESDSPMGEESKPVVRPDRCSLGSVGMPDRSRVALCVFTFLFLSLNPLAALVSRAAGGAAAEGAAERSGTGRSMLVLQSGGAAQVESAGWLDLMVPTLVLWLLNGVLVAAVLIRLLVYGEPVTRPHTSSSVLFWRHRKQADMDLERGDFAQACHNLRTCLKALGRPLPTSQLDLACAGLWAGLRLCLQRLWVGRWLAGRAGSLRTDHPLQDNGRKSSRDAALVYHRLHQLHMTGKLGGSHLSAVHMALSAVNLAECAGDCLTVTTLAEIYVAAALRVKASLPRALHFTARLFLSSARQACLSSSSSVTPTMQWLCHPLGHRFFVDEDWEVRSSPKESIYSQAANAVDPLAQVTQAFREHLLEKALYCMAEPPRDKAPGDREGEYSDALEYLQLLSSSSDAAGTSVQPFAIESNMASVTGCDPQSKWWSSLVVVFINWLQGDDSAAERLYPAVEHLPRSLQNAENPLPKAALCTFRSMRTLLARLENCPLSLSHADRASGLLKDSLNMASRCRSGSIDKVVQLLLCDLLLVTRTSVWRRQQSAAAGGTLQASPPELRGFQQDLGSLRKLAQSFRPATRRLFLHEATARLMAGASPTRTHQLLDRSLRRRTTSIGKTDERETRLGRREQAEAAMMACRYLPPSFLPAPGQRVGMLAEAARTLERLGDKRSLHDCQQMIVRLGSGTTVTST</sequence>
<organism evidence="31 32">
    <name type="scientific">Megalops atlanticus</name>
    <name type="common">Tarpon</name>
    <name type="synonym">Clupea gigantea</name>
    <dbReference type="NCBI Taxonomy" id="7932"/>
    <lineage>
        <taxon>Eukaryota</taxon>
        <taxon>Metazoa</taxon>
        <taxon>Chordata</taxon>
        <taxon>Craniata</taxon>
        <taxon>Vertebrata</taxon>
        <taxon>Euteleostomi</taxon>
        <taxon>Actinopterygii</taxon>
        <taxon>Neopterygii</taxon>
        <taxon>Teleostei</taxon>
        <taxon>Elopiformes</taxon>
        <taxon>Megalopidae</taxon>
        <taxon>Megalops</taxon>
    </lineage>
</organism>
<keyword evidence="15" id="KW-0472">Membrane</keyword>
<accession>A0A9D3QGL7</accession>
<evidence type="ECO:0000256" key="25">
    <source>
        <dbReference type="ARBA" id="ARBA00045313"/>
    </source>
</evidence>
<feature type="region of interest" description="Disordered" evidence="29">
    <location>
        <begin position="59"/>
        <end position="105"/>
    </location>
</feature>